<dbReference type="CDD" id="cd00090">
    <property type="entry name" value="HTH_ARSR"/>
    <property type="match status" value="1"/>
</dbReference>
<dbReference type="InterPro" id="IPR001845">
    <property type="entry name" value="HTH_ArsR_DNA-bd_dom"/>
</dbReference>
<dbReference type="AlphaFoldDB" id="A0A229RB52"/>
<evidence type="ECO:0000259" key="4">
    <source>
        <dbReference type="PROSITE" id="PS50987"/>
    </source>
</evidence>
<dbReference type="GO" id="GO:0003700">
    <property type="term" value="F:DNA-binding transcription factor activity"/>
    <property type="evidence" value="ECO:0007669"/>
    <property type="project" value="InterPro"/>
</dbReference>
<evidence type="ECO:0000256" key="2">
    <source>
        <dbReference type="ARBA" id="ARBA00023125"/>
    </source>
</evidence>
<keyword evidence="1" id="KW-0805">Transcription regulation</keyword>
<gene>
    <name evidence="5" type="ORF">CFP75_36740</name>
</gene>
<dbReference type="Pfam" id="PF12840">
    <property type="entry name" value="HTH_20"/>
    <property type="match status" value="1"/>
</dbReference>
<dbReference type="GO" id="GO:0003677">
    <property type="term" value="F:DNA binding"/>
    <property type="evidence" value="ECO:0007669"/>
    <property type="project" value="UniProtKB-KW"/>
</dbReference>
<dbReference type="InterPro" id="IPR051011">
    <property type="entry name" value="Metal_resp_trans_reg"/>
</dbReference>
<dbReference type="Gene3D" id="1.10.10.10">
    <property type="entry name" value="Winged helix-like DNA-binding domain superfamily/Winged helix DNA-binding domain"/>
    <property type="match status" value="1"/>
</dbReference>
<comment type="caution">
    <text evidence="5">The sequence shown here is derived from an EMBL/GenBank/DDBJ whole genome shotgun (WGS) entry which is preliminary data.</text>
</comment>
<dbReference type="InterPro" id="IPR036390">
    <property type="entry name" value="WH_DNA-bd_sf"/>
</dbReference>
<dbReference type="EMBL" id="NMQU01000138">
    <property type="protein sequence ID" value="OXM43866.1"/>
    <property type="molecule type" value="Genomic_DNA"/>
</dbReference>
<dbReference type="InterPro" id="IPR011991">
    <property type="entry name" value="ArsR-like_HTH"/>
</dbReference>
<keyword evidence="3" id="KW-0804">Transcription</keyword>
<dbReference type="PANTHER" id="PTHR43132">
    <property type="entry name" value="ARSENICAL RESISTANCE OPERON REPRESSOR ARSR-RELATED"/>
    <property type="match status" value="1"/>
</dbReference>
<dbReference type="SMART" id="SM00418">
    <property type="entry name" value="HTH_ARSR"/>
    <property type="match status" value="1"/>
</dbReference>
<reference evidence="5 6" key="1">
    <citation type="submission" date="2017-07" db="EMBL/GenBank/DDBJ databases">
        <title>Amycolatopsis alba DSM 44262 Genome sequencing and assembly.</title>
        <authorList>
            <person name="Kaur N."/>
            <person name="Mayilraj S."/>
        </authorList>
    </citation>
    <scope>NUCLEOTIDE SEQUENCE [LARGE SCALE GENOMIC DNA]</scope>
    <source>
        <strain evidence="5 6">DSM 44262</strain>
    </source>
</reference>
<proteinExistence type="predicted"/>
<keyword evidence="6" id="KW-1185">Reference proteome</keyword>
<organism evidence="5 6">
    <name type="scientific">Amycolatopsis alba DSM 44262</name>
    <dbReference type="NCBI Taxonomy" id="1125972"/>
    <lineage>
        <taxon>Bacteria</taxon>
        <taxon>Bacillati</taxon>
        <taxon>Actinomycetota</taxon>
        <taxon>Actinomycetes</taxon>
        <taxon>Pseudonocardiales</taxon>
        <taxon>Pseudonocardiaceae</taxon>
        <taxon>Amycolatopsis</taxon>
    </lineage>
</organism>
<keyword evidence="2" id="KW-0238">DNA-binding</keyword>
<accession>A0A229RB52</accession>
<protein>
    <submittedName>
        <fullName evidence="5">ArsR family transcriptional regulator</fullName>
    </submittedName>
</protein>
<evidence type="ECO:0000313" key="5">
    <source>
        <dbReference type="EMBL" id="OXM43866.1"/>
    </source>
</evidence>
<dbReference type="PANTHER" id="PTHR43132:SF8">
    <property type="entry name" value="HTH-TYPE TRANSCRIPTIONAL REGULATOR KMTR"/>
    <property type="match status" value="1"/>
</dbReference>
<sequence length="320" mass="34463">MLRIHFSSADVLGLRVSATPDPLWELLLSLHTAQTVGISGALRVWRTAVRGKLAPSAALLWPLARPRGYSPDFLTPTAGEQGFDAGLEQLLATSRTRLRADLSLLARPTSWTTDLADGRSEALHRLGDALEAYHAVAIEPFWDVIRRVAGADRERRAATAITEGTGAMLTTLHPDVRWDDSVLKVAYPVDQDVHLDGQGLTLVPSFFCLPGPITLLRQNEQPILVYPVDRDLESLATVGHARFGQGLTALLGRTRARVLHAIAAAAPVTTSDLAREVGVSVAGISQHTSVLRGAGLITTVRDRGFARHRVSPRGEALLSG</sequence>
<dbReference type="OrthoDB" id="3808065at2"/>
<dbReference type="Proteomes" id="UP000215563">
    <property type="component" value="Unassembled WGS sequence"/>
</dbReference>
<name>A0A229RB52_AMYAL</name>
<dbReference type="SUPFAM" id="SSF46785">
    <property type="entry name" value="Winged helix' DNA-binding domain"/>
    <property type="match status" value="1"/>
</dbReference>
<feature type="domain" description="HTH arsR-type" evidence="4">
    <location>
        <begin position="235"/>
        <end position="320"/>
    </location>
</feature>
<dbReference type="InterPro" id="IPR036388">
    <property type="entry name" value="WH-like_DNA-bd_sf"/>
</dbReference>
<evidence type="ECO:0000256" key="3">
    <source>
        <dbReference type="ARBA" id="ARBA00023163"/>
    </source>
</evidence>
<evidence type="ECO:0000313" key="6">
    <source>
        <dbReference type="Proteomes" id="UP000215563"/>
    </source>
</evidence>
<dbReference type="PROSITE" id="PS50987">
    <property type="entry name" value="HTH_ARSR_2"/>
    <property type="match status" value="1"/>
</dbReference>
<evidence type="ECO:0000256" key="1">
    <source>
        <dbReference type="ARBA" id="ARBA00023015"/>
    </source>
</evidence>